<dbReference type="InterPro" id="IPR033116">
    <property type="entry name" value="TRYPSIN_SER"/>
</dbReference>
<dbReference type="PANTHER" id="PTHR24252:SF7">
    <property type="entry name" value="HYALIN"/>
    <property type="match status" value="1"/>
</dbReference>
<dbReference type="InterPro" id="IPR009003">
    <property type="entry name" value="Peptidase_S1_PA"/>
</dbReference>
<gene>
    <name evidence="6" type="ORF">MNOR_LOCUS16074</name>
</gene>
<dbReference type="InterPro" id="IPR001254">
    <property type="entry name" value="Trypsin_dom"/>
</dbReference>
<evidence type="ECO:0000256" key="3">
    <source>
        <dbReference type="ARBA" id="ARBA00023157"/>
    </source>
</evidence>
<dbReference type="FunFam" id="2.40.10.10:FF:000038">
    <property type="entry name" value="Serine protease"/>
    <property type="match status" value="1"/>
</dbReference>
<dbReference type="Proteomes" id="UP001497623">
    <property type="component" value="Unassembled WGS sequence"/>
</dbReference>
<dbReference type="GO" id="GO:0006508">
    <property type="term" value="P:proteolysis"/>
    <property type="evidence" value="ECO:0007669"/>
    <property type="project" value="InterPro"/>
</dbReference>
<feature type="domain" description="Peptidase S1" evidence="5">
    <location>
        <begin position="30"/>
        <end position="262"/>
    </location>
</feature>
<comment type="subcellular location">
    <subcellularLocation>
        <location evidence="1">Secreted</location>
    </subcellularLocation>
</comment>
<dbReference type="PANTHER" id="PTHR24252">
    <property type="entry name" value="ACROSIN-RELATED"/>
    <property type="match status" value="1"/>
</dbReference>
<keyword evidence="7" id="KW-1185">Reference proteome</keyword>
<dbReference type="GO" id="GO:0004252">
    <property type="term" value="F:serine-type endopeptidase activity"/>
    <property type="evidence" value="ECO:0007669"/>
    <property type="project" value="InterPro"/>
</dbReference>
<feature type="signal peptide" evidence="4">
    <location>
        <begin position="1"/>
        <end position="15"/>
    </location>
</feature>
<accession>A0AAV2QR15</accession>
<dbReference type="InterPro" id="IPR043504">
    <property type="entry name" value="Peptidase_S1_PA_chymotrypsin"/>
</dbReference>
<protein>
    <recommendedName>
        <fullName evidence="5">Peptidase S1 domain-containing protein</fullName>
    </recommendedName>
</protein>
<feature type="non-terminal residue" evidence="6">
    <location>
        <position position="262"/>
    </location>
</feature>
<organism evidence="6 7">
    <name type="scientific">Meganyctiphanes norvegica</name>
    <name type="common">Northern krill</name>
    <name type="synonym">Thysanopoda norvegica</name>
    <dbReference type="NCBI Taxonomy" id="48144"/>
    <lineage>
        <taxon>Eukaryota</taxon>
        <taxon>Metazoa</taxon>
        <taxon>Ecdysozoa</taxon>
        <taxon>Arthropoda</taxon>
        <taxon>Crustacea</taxon>
        <taxon>Multicrustacea</taxon>
        <taxon>Malacostraca</taxon>
        <taxon>Eumalacostraca</taxon>
        <taxon>Eucarida</taxon>
        <taxon>Euphausiacea</taxon>
        <taxon>Euphausiidae</taxon>
        <taxon>Meganyctiphanes</taxon>
    </lineage>
</organism>
<evidence type="ECO:0000313" key="6">
    <source>
        <dbReference type="EMBL" id="CAL4097773.1"/>
    </source>
</evidence>
<dbReference type="SUPFAM" id="SSF50494">
    <property type="entry name" value="Trypsin-like serine proteases"/>
    <property type="match status" value="1"/>
</dbReference>
<dbReference type="Pfam" id="PF00089">
    <property type="entry name" value="Trypsin"/>
    <property type="match status" value="1"/>
</dbReference>
<name>A0AAV2QR15_MEGNR</name>
<dbReference type="InterPro" id="IPR001314">
    <property type="entry name" value="Peptidase_S1A"/>
</dbReference>
<dbReference type="Gene3D" id="2.40.10.10">
    <property type="entry name" value="Trypsin-like serine proteases"/>
    <property type="match status" value="2"/>
</dbReference>
<dbReference type="EMBL" id="CAXKWB010010378">
    <property type="protein sequence ID" value="CAL4097773.1"/>
    <property type="molecule type" value="Genomic_DNA"/>
</dbReference>
<dbReference type="AlphaFoldDB" id="A0AAV2QR15"/>
<keyword evidence="4" id="KW-0732">Signal</keyword>
<dbReference type="PROSITE" id="PS00135">
    <property type="entry name" value="TRYPSIN_SER"/>
    <property type="match status" value="1"/>
</dbReference>
<dbReference type="CDD" id="cd00190">
    <property type="entry name" value="Tryp_SPc"/>
    <property type="match status" value="1"/>
</dbReference>
<dbReference type="GO" id="GO:0005576">
    <property type="term" value="C:extracellular region"/>
    <property type="evidence" value="ECO:0007669"/>
    <property type="project" value="UniProtKB-SubCell"/>
</dbReference>
<evidence type="ECO:0000256" key="4">
    <source>
        <dbReference type="SAM" id="SignalP"/>
    </source>
</evidence>
<reference evidence="6 7" key="1">
    <citation type="submission" date="2024-05" db="EMBL/GenBank/DDBJ databases">
        <authorList>
            <person name="Wallberg A."/>
        </authorList>
    </citation>
    <scope>NUCLEOTIDE SEQUENCE [LARGE SCALE GENOMIC DNA]</scope>
</reference>
<comment type="caution">
    <text evidence="6">The sequence shown here is derived from an EMBL/GenBank/DDBJ whole genome shotgun (WGS) entry which is preliminary data.</text>
</comment>
<dbReference type="PROSITE" id="PS50240">
    <property type="entry name" value="TRYPSIN_DOM"/>
    <property type="match status" value="1"/>
</dbReference>
<dbReference type="SMART" id="SM00020">
    <property type="entry name" value="Tryp_SPc"/>
    <property type="match status" value="1"/>
</dbReference>
<sequence length="262" mass="28068">MKTYILSLLVVGAFAAPSRKPTFRKGLNRIIGGNEVAPGELSYQLSLQDLSFGTEWHFCGASIYNENWAICAAHCVDGMDVNNLQIVAGEHNMYIDEGNEQTILLSSVFMHEQYDVFTLSSDISLLQLSKPLTFNEYVQPIALPEAGHVATGDCVVSGFGITSEAGNTQGVLMKITLPIMSEDECRKGYGEALGDCMICAGLPEGGKDACQGDSGGPLACSDTGSTYLAGIISWGYGCARPGFPGVYTEVSCFVDWIKQNTT</sequence>
<evidence type="ECO:0000256" key="1">
    <source>
        <dbReference type="ARBA" id="ARBA00004613"/>
    </source>
</evidence>
<feature type="chain" id="PRO_5043718813" description="Peptidase S1 domain-containing protein" evidence="4">
    <location>
        <begin position="16"/>
        <end position="262"/>
    </location>
</feature>
<dbReference type="PRINTS" id="PR00722">
    <property type="entry name" value="CHYMOTRYPSIN"/>
</dbReference>
<proteinExistence type="predicted"/>
<evidence type="ECO:0000313" key="7">
    <source>
        <dbReference type="Proteomes" id="UP001497623"/>
    </source>
</evidence>
<evidence type="ECO:0000256" key="2">
    <source>
        <dbReference type="ARBA" id="ARBA00022525"/>
    </source>
</evidence>
<evidence type="ECO:0000259" key="5">
    <source>
        <dbReference type="PROSITE" id="PS50240"/>
    </source>
</evidence>
<keyword evidence="2" id="KW-0964">Secreted</keyword>
<keyword evidence="3" id="KW-1015">Disulfide bond</keyword>